<dbReference type="OMA" id="GSLYRIR"/>
<dbReference type="InterPro" id="IPR003838">
    <property type="entry name" value="ABC3_permease_C"/>
</dbReference>
<dbReference type="RefSeq" id="WP_010870307.1">
    <property type="nucleotide sequence ID" value="NC_000909.1"/>
</dbReference>
<feature type="transmembrane region" description="Helical" evidence="7">
    <location>
        <begin position="288"/>
        <end position="317"/>
    </location>
</feature>
<feature type="domain" description="ABC3 transporter permease C-terminal" evidence="8">
    <location>
        <begin position="246"/>
        <end position="360"/>
    </location>
</feature>
<comment type="caution">
    <text evidence="10">The sequence shown here is derived from an EMBL/GenBank/DDBJ whole genome shotgun (WGS) entry which is preliminary data.</text>
</comment>
<evidence type="ECO:0000256" key="5">
    <source>
        <dbReference type="ARBA" id="ARBA00023136"/>
    </source>
</evidence>
<keyword evidence="5 7" id="KW-0472">Membrane</keyword>
<evidence type="ECO:0000259" key="9">
    <source>
        <dbReference type="Pfam" id="PF12704"/>
    </source>
</evidence>
<feature type="domain" description="MacB-like periplasmic core" evidence="9">
    <location>
        <begin position="17"/>
        <end position="210"/>
    </location>
</feature>
<feature type="transmembrane region" description="Helical" evidence="7">
    <location>
        <begin position="20"/>
        <end position="41"/>
    </location>
</feature>
<evidence type="ECO:0000256" key="7">
    <source>
        <dbReference type="SAM" id="Phobius"/>
    </source>
</evidence>
<dbReference type="Pfam" id="PF02687">
    <property type="entry name" value="FtsX"/>
    <property type="match status" value="1"/>
</dbReference>
<evidence type="ECO:0000313" key="10">
    <source>
        <dbReference type="EMBL" id="HII59284.1"/>
    </source>
</evidence>
<dbReference type="AlphaFoldDB" id="A0A832WIE1"/>
<evidence type="ECO:0000259" key="8">
    <source>
        <dbReference type="Pfam" id="PF02687"/>
    </source>
</evidence>
<accession>A0A832WIE1</accession>
<comment type="similarity">
    <text evidence="6">Belongs to the ABC-4 integral membrane protein family.</text>
</comment>
<dbReference type="InterPro" id="IPR050250">
    <property type="entry name" value="Macrolide_Exporter_MacB"/>
</dbReference>
<evidence type="ECO:0000256" key="1">
    <source>
        <dbReference type="ARBA" id="ARBA00004651"/>
    </source>
</evidence>
<reference evidence="10" key="1">
    <citation type="journal article" date="2020" name="bioRxiv">
        <title>A rank-normalized archaeal taxonomy based on genome phylogeny resolves widespread incomplete and uneven classifications.</title>
        <authorList>
            <person name="Rinke C."/>
            <person name="Chuvochina M."/>
            <person name="Mussig A.J."/>
            <person name="Chaumeil P.-A."/>
            <person name="Waite D.W."/>
            <person name="Whitman W.B."/>
            <person name="Parks D.H."/>
            <person name="Hugenholtz P."/>
        </authorList>
    </citation>
    <scope>NUCLEOTIDE SEQUENCE</scope>
    <source>
        <strain evidence="10">UBA8849</strain>
    </source>
</reference>
<feature type="transmembrane region" description="Helical" evidence="7">
    <location>
        <begin position="242"/>
        <end position="267"/>
    </location>
</feature>
<dbReference type="Proteomes" id="UP000645676">
    <property type="component" value="Unassembled WGS sequence"/>
</dbReference>
<dbReference type="EMBL" id="DUJR01000007">
    <property type="protein sequence ID" value="HII59284.1"/>
    <property type="molecule type" value="Genomic_DNA"/>
</dbReference>
<dbReference type="Pfam" id="PF12704">
    <property type="entry name" value="MacB_PCD"/>
    <property type="match status" value="1"/>
</dbReference>
<dbReference type="GO" id="GO:0005886">
    <property type="term" value="C:plasma membrane"/>
    <property type="evidence" value="ECO:0007669"/>
    <property type="project" value="UniProtKB-SubCell"/>
</dbReference>
<keyword evidence="4 7" id="KW-1133">Transmembrane helix</keyword>
<evidence type="ECO:0000256" key="2">
    <source>
        <dbReference type="ARBA" id="ARBA00022475"/>
    </source>
</evidence>
<keyword evidence="3 7" id="KW-0812">Transmembrane</keyword>
<organism evidence="10 11">
    <name type="scientific">Methanocaldococcus jannaschii</name>
    <dbReference type="NCBI Taxonomy" id="2190"/>
    <lineage>
        <taxon>Archaea</taxon>
        <taxon>Methanobacteriati</taxon>
        <taxon>Methanobacteriota</taxon>
        <taxon>Methanomada group</taxon>
        <taxon>Methanococci</taxon>
        <taxon>Methanococcales</taxon>
        <taxon>Methanocaldococcaceae</taxon>
        <taxon>Methanocaldococcus</taxon>
    </lineage>
</organism>
<protein>
    <submittedName>
        <fullName evidence="10">ABC transporter permease</fullName>
    </submittedName>
</protein>
<feature type="transmembrane region" description="Helical" evidence="7">
    <location>
        <begin position="329"/>
        <end position="353"/>
    </location>
</feature>
<dbReference type="PANTHER" id="PTHR30572">
    <property type="entry name" value="MEMBRANE COMPONENT OF TRANSPORTER-RELATED"/>
    <property type="match status" value="1"/>
</dbReference>
<keyword evidence="2" id="KW-1003">Cell membrane</keyword>
<gene>
    <name evidence="10" type="ORF">HA335_01685</name>
</gene>
<proteinExistence type="inferred from homology"/>
<name>A0A832WIE1_9EURY</name>
<comment type="subcellular location">
    <subcellularLocation>
        <location evidence="1">Cell membrane</location>
        <topology evidence="1">Multi-pass membrane protein</topology>
    </subcellularLocation>
</comment>
<dbReference type="SMR" id="A0A832WIE1"/>
<dbReference type="InterPro" id="IPR025857">
    <property type="entry name" value="MacB_PCD"/>
</dbReference>
<dbReference type="GO" id="GO:0022857">
    <property type="term" value="F:transmembrane transporter activity"/>
    <property type="evidence" value="ECO:0007669"/>
    <property type="project" value="TreeGrafter"/>
</dbReference>
<evidence type="ECO:0000313" key="11">
    <source>
        <dbReference type="Proteomes" id="UP000645676"/>
    </source>
</evidence>
<evidence type="ECO:0000256" key="6">
    <source>
        <dbReference type="ARBA" id="ARBA00038076"/>
    </source>
</evidence>
<evidence type="ECO:0000256" key="4">
    <source>
        <dbReference type="ARBA" id="ARBA00022989"/>
    </source>
</evidence>
<sequence length="367" mass="41039">MYFELAKRNLKRNLLRSILALLGIIIGVAAISSLGILGGGLKQGIMENLGSISNYIIVFPNYQNGYTSFDKRDIEKLRVLNCKVIPVYATSDFVYIKGKNRKAYANIFGIDKNDIKYLNLKVKVSDTSVAVDTFFSNVNDVNVGNQLEIKNISLRICGIYNSTFLFPDNSLILTAKTYRRFYGENNYNYSRIILYVKNINDIDKIKNETDKILNRKEKKCIIISLNSILEAINGVITKVSYFLMGIGAISLLVAGIGIGNVMLMSVVERTTEIGVMRSIGASKKDIIILFLYEALILGVIGSLIGAFLSLFFGYLIVHYLLKTSLSYYAIFYMIIGIIFGILTSLISALYPAYKASKLDPIKSLRNE</sequence>
<dbReference type="PANTHER" id="PTHR30572:SF4">
    <property type="entry name" value="ABC TRANSPORTER PERMEASE YTRF"/>
    <property type="match status" value="1"/>
</dbReference>
<evidence type="ECO:0000256" key="3">
    <source>
        <dbReference type="ARBA" id="ARBA00022692"/>
    </source>
</evidence>